<reference evidence="9 10" key="1">
    <citation type="submission" date="2016-10" db="EMBL/GenBank/DDBJ databases">
        <authorList>
            <person name="de Groot N.N."/>
        </authorList>
    </citation>
    <scope>NUCLEOTIDE SEQUENCE [LARGE SCALE GENOMIC DNA]</scope>
    <source>
        <strain evidence="9 10">DSM 2784</strain>
    </source>
</reference>
<dbReference type="GO" id="GO:0006817">
    <property type="term" value="P:phosphate ion transport"/>
    <property type="evidence" value="ECO:0007669"/>
    <property type="project" value="UniProtKB-KW"/>
</dbReference>
<proteinExistence type="inferred from homology"/>
<dbReference type="OrthoDB" id="9814256at2"/>
<dbReference type="PANTHER" id="PTHR42930:SF3">
    <property type="entry name" value="PHOSPHATE-SPECIFIC TRANSPORT SYSTEM ACCESSORY PROTEIN PHOU"/>
    <property type="match status" value="1"/>
</dbReference>
<evidence type="ECO:0000256" key="6">
    <source>
        <dbReference type="ARBA" id="ARBA00022592"/>
    </source>
</evidence>
<evidence type="ECO:0000256" key="4">
    <source>
        <dbReference type="ARBA" id="ARBA00022448"/>
    </source>
</evidence>
<dbReference type="NCBIfam" id="TIGR02135">
    <property type="entry name" value="phoU_full"/>
    <property type="match status" value="1"/>
</dbReference>
<dbReference type="Gene3D" id="1.20.58.220">
    <property type="entry name" value="Phosphate transport system protein phou homolog 2, domain 2"/>
    <property type="match status" value="1"/>
</dbReference>
<dbReference type="PIRSF" id="PIRSF003107">
    <property type="entry name" value="PhoU"/>
    <property type="match status" value="1"/>
</dbReference>
<protein>
    <recommendedName>
        <fullName evidence="7">Phosphate-specific transport system accessory protein PhoU</fullName>
    </recommendedName>
</protein>
<dbReference type="FunFam" id="1.20.58.220:FF:000004">
    <property type="entry name" value="Phosphate-specific transport system accessory protein PhoU"/>
    <property type="match status" value="1"/>
</dbReference>
<evidence type="ECO:0000313" key="9">
    <source>
        <dbReference type="EMBL" id="SCZ79996.1"/>
    </source>
</evidence>
<dbReference type="RefSeq" id="WP_092591130.1">
    <property type="nucleotide sequence ID" value="NZ_FMWL01000010.1"/>
</dbReference>
<name>A0A1G5S133_9FIRM</name>
<feature type="domain" description="PhoU" evidence="8">
    <location>
        <begin position="122"/>
        <end position="204"/>
    </location>
</feature>
<evidence type="ECO:0000313" key="10">
    <source>
        <dbReference type="Proteomes" id="UP000199208"/>
    </source>
</evidence>
<comment type="subunit">
    <text evidence="3 7">Homodimer.</text>
</comment>
<evidence type="ECO:0000256" key="1">
    <source>
        <dbReference type="ARBA" id="ARBA00004496"/>
    </source>
</evidence>
<dbReference type="EMBL" id="FMWL01000010">
    <property type="protein sequence ID" value="SCZ79996.1"/>
    <property type="molecule type" value="Genomic_DNA"/>
</dbReference>
<dbReference type="InterPro" id="IPR038078">
    <property type="entry name" value="PhoU-like_sf"/>
</dbReference>
<keyword evidence="10" id="KW-1185">Reference proteome</keyword>
<comment type="similarity">
    <text evidence="2 7">Belongs to the PhoU family.</text>
</comment>
<dbReference type="AlphaFoldDB" id="A0A1G5S133"/>
<dbReference type="GO" id="GO:0005737">
    <property type="term" value="C:cytoplasm"/>
    <property type="evidence" value="ECO:0007669"/>
    <property type="project" value="UniProtKB-SubCell"/>
</dbReference>
<organism evidence="9 10">
    <name type="scientific">Acidaminobacter hydrogenoformans DSM 2784</name>
    <dbReference type="NCBI Taxonomy" id="1120920"/>
    <lineage>
        <taxon>Bacteria</taxon>
        <taxon>Bacillati</taxon>
        <taxon>Bacillota</taxon>
        <taxon>Clostridia</taxon>
        <taxon>Peptostreptococcales</taxon>
        <taxon>Acidaminobacteraceae</taxon>
        <taxon>Acidaminobacter</taxon>
    </lineage>
</organism>
<keyword evidence="6 7" id="KW-0592">Phosphate transport</keyword>
<keyword evidence="4 7" id="KW-0813">Transport</keyword>
<dbReference type="STRING" id="1120920.SAMN03080599_02031"/>
<feature type="domain" description="PhoU" evidence="8">
    <location>
        <begin position="19"/>
        <end position="104"/>
    </location>
</feature>
<dbReference type="InterPro" id="IPR028366">
    <property type="entry name" value="PhoU"/>
</dbReference>
<dbReference type="GO" id="GO:0030643">
    <property type="term" value="P:intracellular phosphate ion homeostasis"/>
    <property type="evidence" value="ECO:0007669"/>
    <property type="project" value="InterPro"/>
</dbReference>
<dbReference type="Proteomes" id="UP000199208">
    <property type="component" value="Unassembled WGS sequence"/>
</dbReference>
<dbReference type="Pfam" id="PF01895">
    <property type="entry name" value="PhoU"/>
    <property type="match status" value="2"/>
</dbReference>
<gene>
    <name evidence="9" type="ORF">SAMN03080599_02031</name>
</gene>
<evidence type="ECO:0000259" key="8">
    <source>
        <dbReference type="Pfam" id="PF01895"/>
    </source>
</evidence>
<evidence type="ECO:0000256" key="5">
    <source>
        <dbReference type="ARBA" id="ARBA00022490"/>
    </source>
</evidence>
<evidence type="ECO:0000256" key="3">
    <source>
        <dbReference type="ARBA" id="ARBA00011738"/>
    </source>
</evidence>
<dbReference type="PANTHER" id="PTHR42930">
    <property type="entry name" value="PHOSPHATE-SPECIFIC TRANSPORT SYSTEM ACCESSORY PROTEIN PHOU"/>
    <property type="match status" value="1"/>
</dbReference>
<dbReference type="GO" id="GO:0045936">
    <property type="term" value="P:negative regulation of phosphate metabolic process"/>
    <property type="evidence" value="ECO:0007669"/>
    <property type="project" value="InterPro"/>
</dbReference>
<evidence type="ECO:0000256" key="7">
    <source>
        <dbReference type="PIRNR" id="PIRNR003107"/>
    </source>
</evidence>
<evidence type="ECO:0000256" key="2">
    <source>
        <dbReference type="ARBA" id="ARBA00008107"/>
    </source>
</evidence>
<dbReference type="SUPFAM" id="SSF109755">
    <property type="entry name" value="PhoU-like"/>
    <property type="match status" value="1"/>
</dbReference>
<keyword evidence="5 7" id="KW-0963">Cytoplasm</keyword>
<accession>A0A1G5S133</accession>
<dbReference type="InterPro" id="IPR026022">
    <property type="entry name" value="PhoU_dom"/>
</dbReference>
<comment type="function">
    <text evidence="7">Plays a role in the regulation of phosphate uptake.</text>
</comment>
<comment type="subcellular location">
    <subcellularLocation>
        <location evidence="1 7">Cytoplasm</location>
    </subcellularLocation>
</comment>
<sequence>MREQMEDRIKEIHSKVEYMSRLSAGSIGQAMEAFVKQDVHVAKQILAQDPEINRLEKDIENLCITLAATQSPLASDLRHMVSIIKIVTDLERIGDYSCNIAEVVINLGKYELVKPLERLPVMERKVREMLDASLRAYFQQNVELAYETARRDDEVDALYEEIYRDLLLLIKERENLEDQIIGLILVGRYLERIADHATNICERVILMKTGENVKL</sequence>